<proteinExistence type="inferred from homology"/>
<dbReference type="EC" id="2.1.1.133" evidence="9"/>
<sequence length="278" mass="29770">MSERNEQDAQKGQKARGKVTFIGAGPGAADLITLRGARAIGAADIVIWASSLVQAEILEHARPDALTVDSAALPIEGVLPYYERAAREGLLVARVHSGDPSLWGAIQEQLERARELGLETEVVPGVSAFSAVAALAQRELTVPEVAQSVILTRLEGGKTPMPSGETIRSFAAHGTTMAVFLSAARCAKLAEELLAGGYEADTPVIVASRATWPDGELLECTVGTMAEQVRARRLWKHTLFLVGPALAASGTRSHLYHPGHFHEHRRADPQARRALRAR</sequence>
<comment type="similarity">
    <text evidence="2">Belongs to the precorrin methyltransferase family.</text>
</comment>
<evidence type="ECO:0000256" key="6">
    <source>
        <dbReference type="ARBA" id="ARBA00022691"/>
    </source>
</evidence>
<name>A0A941EX48_9ACTN</name>
<dbReference type="Pfam" id="PF00590">
    <property type="entry name" value="TP_methylase"/>
    <property type="match status" value="1"/>
</dbReference>
<comment type="pathway">
    <text evidence="1">Cofactor biosynthesis; adenosylcobalamin biosynthesis.</text>
</comment>
<dbReference type="SUPFAM" id="SSF53790">
    <property type="entry name" value="Tetrapyrrole methylase"/>
    <property type="match status" value="1"/>
</dbReference>
<keyword evidence="10" id="KW-1185">Reference proteome</keyword>
<comment type="caution">
    <text evidence="9">The sequence shown here is derived from an EMBL/GenBank/DDBJ whole genome shotgun (WGS) entry which is preliminary data.</text>
</comment>
<evidence type="ECO:0000313" key="9">
    <source>
        <dbReference type="EMBL" id="MBR7838023.1"/>
    </source>
</evidence>
<reference evidence="9" key="1">
    <citation type="submission" date="2021-04" db="EMBL/GenBank/DDBJ databases">
        <title>Genome based classification of Actinospica acidithermotolerans sp. nov., an actinobacterium isolated from an Indonesian hot spring.</title>
        <authorList>
            <person name="Kusuma A.B."/>
            <person name="Putra K.E."/>
            <person name="Nafisah S."/>
            <person name="Loh J."/>
            <person name="Nouioui I."/>
            <person name="Goodfellow M."/>
        </authorList>
    </citation>
    <scope>NUCLEOTIDE SEQUENCE</scope>
    <source>
        <strain evidence="9">CSCA 57</strain>
    </source>
</reference>
<keyword evidence="4 9" id="KW-0489">Methyltransferase</keyword>
<organism evidence="9 10">
    <name type="scientific">Actinospica durhamensis</name>
    <dbReference type="NCBI Taxonomy" id="1508375"/>
    <lineage>
        <taxon>Bacteria</taxon>
        <taxon>Bacillati</taxon>
        <taxon>Actinomycetota</taxon>
        <taxon>Actinomycetes</taxon>
        <taxon>Catenulisporales</taxon>
        <taxon>Actinospicaceae</taxon>
        <taxon>Actinospica</taxon>
    </lineage>
</organism>
<dbReference type="PANTHER" id="PTHR45790:SF4">
    <property type="entry name" value="COBALT-PRECORRIN-4 C(11)-METHYLTRANSFERASE"/>
    <property type="match status" value="1"/>
</dbReference>
<dbReference type="Proteomes" id="UP000675781">
    <property type="component" value="Unassembled WGS sequence"/>
</dbReference>
<dbReference type="InterPro" id="IPR003043">
    <property type="entry name" value="Uropor_MeTrfase_CS"/>
</dbReference>
<dbReference type="InterPro" id="IPR050161">
    <property type="entry name" value="Siro_Cobalamin_biosynth"/>
</dbReference>
<evidence type="ECO:0000256" key="3">
    <source>
        <dbReference type="ARBA" id="ARBA00022573"/>
    </source>
</evidence>
<gene>
    <name evidence="9" type="primary">cobM</name>
    <name evidence="9" type="ORF">KDL01_32420</name>
</gene>
<dbReference type="CDD" id="cd11641">
    <property type="entry name" value="Precorrin-4_C11-MT"/>
    <property type="match status" value="1"/>
</dbReference>
<keyword evidence="3" id="KW-0169">Cobalamin biosynthesis</keyword>
<dbReference type="InterPro" id="IPR035996">
    <property type="entry name" value="4pyrrol_Methylase_sf"/>
</dbReference>
<protein>
    <submittedName>
        <fullName evidence="9">Precorrin-4 C(11)-methyltransferase</fullName>
        <ecNumber evidence="9">2.1.1.133</ecNumber>
    </submittedName>
</protein>
<dbReference type="PANTHER" id="PTHR45790">
    <property type="entry name" value="SIROHEME SYNTHASE-RELATED"/>
    <property type="match status" value="1"/>
</dbReference>
<dbReference type="AlphaFoldDB" id="A0A941EX48"/>
<evidence type="ECO:0000256" key="7">
    <source>
        <dbReference type="SAM" id="MobiDB-lite"/>
    </source>
</evidence>
<evidence type="ECO:0000256" key="2">
    <source>
        <dbReference type="ARBA" id="ARBA00005879"/>
    </source>
</evidence>
<dbReference type="NCBIfam" id="TIGR01465">
    <property type="entry name" value="cobM_cbiF"/>
    <property type="match status" value="1"/>
</dbReference>
<dbReference type="Gene3D" id="3.30.950.10">
    <property type="entry name" value="Methyltransferase, Cobalt-precorrin-4 Transmethylase, Domain 2"/>
    <property type="match status" value="1"/>
</dbReference>
<evidence type="ECO:0000259" key="8">
    <source>
        <dbReference type="Pfam" id="PF00590"/>
    </source>
</evidence>
<dbReference type="InterPro" id="IPR000878">
    <property type="entry name" value="4pyrrol_Mease"/>
</dbReference>
<dbReference type="GO" id="GO:0046026">
    <property type="term" value="F:precorrin-4 C11-methyltransferase activity"/>
    <property type="evidence" value="ECO:0007669"/>
    <property type="project" value="UniProtKB-EC"/>
</dbReference>
<evidence type="ECO:0000313" key="10">
    <source>
        <dbReference type="Proteomes" id="UP000675781"/>
    </source>
</evidence>
<keyword evidence="5 9" id="KW-0808">Transferase</keyword>
<feature type="domain" description="Tetrapyrrole methylase" evidence="8">
    <location>
        <begin position="18"/>
        <end position="225"/>
    </location>
</feature>
<dbReference type="Gene3D" id="3.40.1010.10">
    <property type="entry name" value="Cobalt-precorrin-4 Transmethylase, Domain 1"/>
    <property type="match status" value="1"/>
</dbReference>
<dbReference type="InterPro" id="IPR006362">
    <property type="entry name" value="Cbl_synth_CobM/CibF"/>
</dbReference>
<dbReference type="GO" id="GO:0009236">
    <property type="term" value="P:cobalamin biosynthetic process"/>
    <property type="evidence" value="ECO:0007669"/>
    <property type="project" value="UniProtKB-KW"/>
</dbReference>
<feature type="region of interest" description="Disordered" evidence="7">
    <location>
        <begin position="257"/>
        <end position="278"/>
    </location>
</feature>
<dbReference type="PROSITE" id="PS00839">
    <property type="entry name" value="SUMT_1"/>
    <property type="match status" value="1"/>
</dbReference>
<dbReference type="GO" id="GO:0032259">
    <property type="term" value="P:methylation"/>
    <property type="evidence" value="ECO:0007669"/>
    <property type="project" value="UniProtKB-KW"/>
</dbReference>
<evidence type="ECO:0000256" key="1">
    <source>
        <dbReference type="ARBA" id="ARBA00004953"/>
    </source>
</evidence>
<keyword evidence="6" id="KW-0949">S-adenosyl-L-methionine</keyword>
<evidence type="ECO:0000256" key="4">
    <source>
        <dbReference type="ARBA" id="ARBA00022603"/>
    </source>
</evidence>
<dbReference type="EMBL" id="JAGSOG010000251">
    <property type="protein sequence ID" value="MBR7838023.1"/>
    <property type="molecule type" value="Genomic_DNA"/>
</dbReference>
<dbReference type="InterPro" id="IPR014776">
    <property type="entry name" value="4pyrrole_Mease_sub2"/>
</dbReference>
<accession>A0A941EX48</accession>
<dbReference type="RefSeq" id="WP_212532485.1">
    <property type="nucleotide sequence ID" value="NZ_JAGSOG010000251.1"/>
</dbReference>
<evidence type="ECO:0000256" key="5">
    <source>
        <dbReference type="ARBA" id="ARBA00022679"/>
    </source>
</evidence>
<dbReference type="InterPro" id="IPR014777">
    <property type="entry name" value="4pyrrole_Mease_sub1"/>
</dbReference>